<dbReference type="Proteomes" id="UP001432039">
    <property type="component" value="Chromosome"/>
</dbReference>
<evidence type="ECO:0000313" key="2">
    <source>
        <dbReference type="EMBL" id="WUQ12302.1"/>
    </source>
</evidence>
<dbReference type="InterPro" id="IPR028994">
    <property type="entry name" value="Integrin_alpha_N"/>
</dbReference>
<dbReference type="RefSeq" id="WP_328961607.1">
    <property type="nucleotide sequence ID" value="NZ_CP108090.1"/>
</dbReference>
<proteinExistence type="predicted"/>
<sequence>MNRSVRRVVICAIGLVLAAVALGVSGVAPPLWPDGTANAGSAGATAPPLKTFPLLARNASTGKLRAYEANGTGGLKAAYELGGGFGEATALVQSNVSEGGRANDLYHRAAGMLYYTAEHGNDTKLIGGGWDIYDTIVSVGNMGGSADPDLIGRDAAGNLWLYQGRSDGTLAARMRIGTGWGGMTLVGRGDYTGDGKADILARYTDGTLAIYAGTGSATVDAVVGTRHVVGPGWQAYKTLASAGDTDGDGKTDLIAADTAGALWLFKGTGNPAAPFAARVQIGTSGWAAFDVLF</sequence>
<keyword evidence="3" id="KW-1185">Reference proteome</keyword>
<protein>
    <submittedName>
        <fullName evidence="2">VCBS repeat-containing protein</fullName>
    </submittedName>
</protein>
<keyword evidence="1" id="KW-0732">Signal</keyword>
<organism evidence="2 3">
    <name type="scientific">Streptomyces virginiae</name>
    <name type="common">Streptomyces cinnamonensis</name>
    <dbReference type="NCBI Taxonomy" id="1961"/>
    <lineage>
        <taxon>Bacteria</taxon>
        <taxon>Bacillati</taxon>
        <taxon>Actinomycetota</taxon>
        <taxon>Actinomycetes</taxon>
        <taxon>Kitasatosporales</taxon>
        <taxon>Streptomycetaceae</taxon>
        <taxon>Streptomyces</taxon>
    </lineage>
</organism>
<dbReference type="Gene3D" id="2.115.10.10">
    <property type="entry name" value="Tachylectin 2"/>
    <property type="match status" value="1"/>
</dbReference>
<reference evidence="2" key="1">
    <citation type="submission" date="2022-10" db="EMBL/GenBank/DDBJ databases">
        <title>The complete genomes of actinobacterial strains from the NBC collection.</title>
        <authorList>
            <person name="Joergensen T.S."/>
            <person name="Alvarez Arevalo M."/>
            <person name="Sterndorff E.B."/>
            <person name="Faurdal D."/>
            <person name="Vuksanovic O."/>
            <person name="Mourched A.-S."/>
            <person name="Charusanti P."/>
            <person name="Shaw S."/>
            <person name="Blin K."/>
            <person name="Weber T."/>
        </authorList>
    </citation>
    <scope>NUCLEOTIDE SEQUENCE</scope>
    <source>
        <strain evidence="2">NBC_00248</strain>
    </source>
</reference>
<accession>A0ABZ1T920</accession>
<dbReference type="PANTHER" id="PTHR44103">
    <property type="entry name" value="PROPROTEIN CONVERTASE P"/>
    <property type="match status" value="1"/>
</dbReference>
<dbReference type="SUPFAM" id="SSF69318">
    <property type="entry name" value="Integrin alpha N-terminal domain"/>
    <property type="match status" value="1"/>
</dbReference>
<dbReference type="EMBL" id="CP108090">
    <property type="protein sequence ID" value="WUQ12302.1"/>
    <property type="molecule type" value="Genomic_DNA"/>
</dbReference>
<evidence type="ECO:0000313" key="3">
    <source>
        <dbReference type="Proteomes" id="UP001432039"/>
    </source>
</evidence>
<name>A0ABZ1T920_STRVG</name>
<dbReference type="Pfam" id="PF13517">
    <property type="entry name" value="FG-GAP_3"/>
    <property type="match status" value="1"/>
</dbReference>
<gene>
    <name evidence="2" type="ORF">OG517_13135</name>
</gene>
<evidence type="ECO:0000256" key="1">
    <source>
        <dbReference type="ARBA" id="ARBA00022729"/>
    </source>
</evidence>
<dbReference type="InterPro" id="IPR013517">
    <property type="entry name" value="FG-GAP"/>
</dbReference>
<dbReference type="PANTHER" id="PTHR44103:SF1">
    <property type="entry name" value="PROPROTEIN CONVERTASE P"/>
    <property type="match status" value="1"/>
</dbReference>